<organism evidence="3 4">
    <name type="scientific">Actinoplanes philippinensis</name>
    <dbReference type="NCBI Taxonomy" id="35752"/>
    <lineage>
        <taxon>Bacteria</taxon>
        <taxon>Bacillati</taxon>
        <taxon>Actinomycetota</taxon>
        <taxon>Actinomycetes</taxon>
        <taxon>Micromonosporales</taxon>
        <taxon>Micromonosporaceae</taxon>
        <taxon>Actinoplanes</taxon>
    </lineage>
</organism>
<proteinExistence type="predicted"/>
<dbReference type="STRING" id="35752.SAMN05421541_12070"/>
<dbReference type="PANTHER" id="PTHR43792">
    <property type="entry name" value="GNAT FAMILY, PUTATIVE (AFU_ORTHOLOGUE AFUA_3G00765)-RELATED-RELATED"/>
    <property type="match status" value="1"/>
</dbReference>
<evidence type="ECO:0000313" key="4">
    <source>
        <dbReference type="Proteomes" id="UP000199645"/>
    </source>
</evidence>
<dbReference type="RefSeq" id="WP_093621213.1">
    <property type="nucleotide sequence ID" value="NZ_BOMT01000094.1"/>
</dbReference>
<dbReference type="InterPro" id="IPR000182">
    <property type="entry name" value="GNAT_dom"/>
</dbReference>
<sequence length="183" mass="20108">MTDSDASVWPPPPIRTPRLVLREPEPRDRPAFVELLGSPEVHTYLGGPKTPEALEALPEIPGRRPGVFVVEAGGEMIGTVMLERRNLGPADRVRPAHGEADLGYLFLPRAWGRGYAAEACEAALSWFTATCPAEPVVLVTQSANAPSMRLATRLGFVEAARFHRFGAEQWFGVREPGRRAEER</sequence>
<dbReference type="InterPro" id="IPR016181">
    <property type="entry name" value="Acyl_CoA_acyltransferase"/>
</dbReference>
<dbReference type="SUPFAM" id="SSF55729">
    <property type="entry name" value="Acyl-CoA N-acyltransferases (Nat)"/>
    <property type="match status" value="1"/>
</dbReference>
<keyword evidence="4" id="KW-1185">Reference proteome</keyword>
<evidence type="ECO:0000256" key="1">
    <source>
        <dbReference type="SAM" id="MobiDB-lite"/>
    </source>
</evidence>
<keyword evidence="3" id="KW-0808">Transferase</keyword>
<feature type="region of interest" description="Disordered" evidence="1">
    <location>
        <begin position="1"/>
        <end position="25"/>
    </location>
</feature>
<feature type="domain" description="N-acetyltransferase" evidence="2">
    <location>
        <begin position="19"/>
        <end position="176"/>
    </location>
</feature>
<protein>
    <submittedName>
        <fullName evidence="3">Protein N-acetyltransferase, RimJ/RimL family</fullName>
    </submittedName>
</protein>
<dbReference type="Gene3D" id="3.40.630.30">
    <property type="match status" value="1"/>
</dbReference>
<dbReference type="PROSITE" id="PS51186">
    <property type="entry name" value="GNAT"/>
    <property type="match status" value="1"/>
</dbReference>
<dbReference type="PANTHER" id="PTHR43792:SF1">
    <property type="entry name" value="N-ACETYLTRANSFERASE DOMAIN-CONTAINING PROTEIN"/>
    <property type="match status" value="1"/>
</dbReference>
<dbReference type="OrthoDB" id="3533156at2"/>
<dbReference type="AlphaFoldDB" id="A0A1I2L883"/>
<gene>
    <name evidence="3" type="ORF">SAMN05421541_12070</name>
</gene>
<accession>A0A1I2L883</accession>
<name>A0A1I2L883_9ACTN</name>
<dbReference type="Pfam" id="PF13302">
    <property type="entry name" value="Acetyltransf_3"/>
    <property type="match status" value="1"/>
</dbReference>
<dbReference type="GO" id="GO:0016747">
    <property type="term" value="F:acyltransferase activity, transferring groups other than amino-acyl groups"/>
    <property type="evidence" value="ECO:0007669"/>
    <property type="project" value="InterPro"/>
</dbReference>
<dbReference type="Proteomes" id="UP000199645">
    <property type="component" value="Unassembled WGS sequence"/>
</dbReference>
<evidence type="ECO:0000259" key="2">
    <source>
        <dbReference type="PROSITE" id="PS51186"/>
    </source>
</evidence>
<dbReference type="InterPro" id="IPR051531">
    <property type="entry name" value="N-acetyltransferase"/>
</dbReference>
<evidence type="ECO:0000313" key="3">
    <source>
        <dbReference type="EMBL" id="SFF74758.1"/>
    </source>
</evidence>
<reference evidence="3 4" key="1">
    <citation type="submission" date="2016-10" db="EMBL/GenBank/DDBJ databases">
        <authorList>
            <person name="de Groot N.N."/>
        </authorList>
    </citation>
    <scope>NUCLEOTIDE SEQUENCE [LARGE SCALE GENOMIC DNA]</scope>
    <source>
        <strain evidence="3 4">DSM 43019</strain>
    </source>
</reference>
<dbReference type="CDD" id="cd04301">
    <property type="entry name" value="NAT_SF"/>
    <property type="match status" value="1"/>
</dbReference>
<dbReference type="EMBL" id="FONV01000020">
    <property type="protein sequence ID" value="SFF74758.1"/>
    <property type="molecule type" value="Genomic_DNA"/>
</dbReference>